<dbReference type="Proteomes" id="UP000199569">
    <property type="component" value="Unassembled WGS sequence"/>
</dbReference>
<evidence type="ECO:0000259" key="8">
    <source>
        <dbReference type="Pfam" id="PF01618"/>
    </source>
</evidence>
<keyword evidence="2" id="KW-1003">Cell membrane</keyword>
<dbReference type="STRING" id="549386.SAMN02927923_00958"/>
<keyword evidence="4 7" id="KW-1133">Transmembrane helix</keyword>
<dbReference type="RefSeq" id="WP_091130924.1">
    <property type="nucleotide sequence ID" value="NZ_FMVJ01000003.1"/>
</dbReference>
<dbReference type="GO" id="GO:0051301">
    <property type="term" value="P:cell division"/>
    <property type="evidence" value="ECO:0007669"/>
    <property type="project" value="UniProtKB-KW"/>
</dbReference>
<keyword evidence="6" id="KW-0653">Protein transport</keyword>
<feature type="transmembrane region" description="Helical" evidence="7">
    <location>
        <begin position="175"/>
        <end position="197"/>
    </location>
</feature>
<dbReference type="PANTHER" id="PTHR30625">
    <property type="entry name" value="PROTEIN TOLQ"/>
    <property type="match status" value="1"/>
</dbReference>
<comment type="similarity">
    <text evidence="6">Belongs to the exbB/tolQ family.</text>
</comment>
<evidence type="ECO:0000313" key="10">
    <source>
        <dbReference type="Proteomes" id="UP000199569"/>
    </source>
</evidence>
<dbReference type="AlphaFoldDB" id="A0A1G5ED78"/>
<evidence type="ECO:0000256" key="1">
    <source>
        <dbReference type="ARBA" id="ARBA00004651"/>
    </source>
</evidence>
<gene>
    <name evidence="9" type="ORF">SAMN02927923_00958</name>
</gene>
<evidence type="ECO:0000256" key="3">
    <source>
        <dbReference type="ARBA" id="ARBA00022692"/>
    </source>
</evidence>
<dbReference type="PANTHER" id="PTHR30625:SF16">
    <property type="entry name" value="BIOPOLYMER TRANSPORT PROTEIN EXBB"/>
    <property type="match status" value="1"/>
</dbReference>
<dbReference type="GO" id="GO:0005886">
    <property type="term" value="C:plasma membrane"/>
    <property type="evidence" value="ECO:0007669"/>
    <property type="project" value="UniProtKB-SubCell"/>
</dbReference>
<protein>
    <submittedName>
        <fullName evidence="9">Cell division and transport-associated protein TolQ</fullName>
    </submittedName>
</protein>
<dbReference type="EMBL" id="FMVJ01000003">
    <property type="protein sequence ID" value="SCY24963.1"/>
    <property type="molecule type" value="Genomic_DNA"/>
</dbReference>
<feature type="transmembrane region" description="Helical" evidence="7">
    <location>
        <begin position="132"/>
        <end position="155"/>
    </location>
</feature>
<keyword evidence="9" id="KW-0132">Cell division</keyword>
<keyword evidence="9" id="KW-0131">Cell cycle</keyword>
<feature type="domain" description="MotA/TolQ/ExbB proton channel" evidence="8">
    <location>
        <begin position="100"/>
        <end position="211"/>
    </location>
</feature>
<dbReference type="InterPro" id="IPR050790">
    <property type="entry name" value="ExbB/TolQ_transport"/>
</dbReference>
<proteinExistence type="inferred from homology"/>
<accession>A0A1G5ED78</accession>
<dbReference type="Pfam" id="PF01618">
    <property type="entry name" value="MotA_ExbB"/>
    <property type="match status" value="1"/>
</dbReference>
<dbReference type="OrthoDB" id="9805133at2"/>
<evidence type="ECO:0000256" key="7">
    <source>
        <dbReference type="SAM" id="Phobius"/>
    </source>
</evidence>
<comment type="subcellular location">
    <subcellularLocation>
        <location evidence="1">Cell membrane</location>
        <topology evidence="1">Multi-pass membrane protein</topology>
    </subcellularLocation>
    <subcellularLocation>
        <location evidence="6">Membrane</location>
        <topology evidence="6">Multi-pass membrane protein</topology>
    </subcellularLocation>
</comment>
<keyword evidence="6" id="KW-0813">Transport</keyword>
<keyword evidence="5 7" id="KW-0472">Membrane</keyword>
<feature type="transmembrane region" description="Helical" evidence="7">
    <location>
        <begin position="35"/>
        <end position="56"/>
    </location>
</feature>
<evidence type="ECO:0000256" key="6">
    <source>
        <dbReference type="RuleBase" id="RU004057"/>
    </source>
</evidence>
<evidence type="ECO:0000256" key="2">
    <source>
        <dbReference type="ARBA" id="ARBA00022475"/>
    </source>
</evidence>
<keyword evidence="10" id="KW-1185">Reference proteome</keyword>
<dbReference type="GO" id="GO:0017038">
    <property type="term" value="P:protein import"/>
    <property type="evidence" value="ECO:0007669"/>
    <property type="project" value="TreeGrafter"/>
</dbReference>
<keyword evidence="3 7" id="KW-0812">Transmembrane</keyword>
<name>A0A1G5ED78_9HYPH</name>
<evidence type="ECO:0000256" key="4">
    <source>
        <dbReference type="ARBA" id="ARBA00022989"/>
    </source>
</evidence>
<reference evidence="9 10" key="1">
    <citation type="submission" date="2016-10" db="EMBL/GenBank/DDBJ databases">
        <authorList>
            <person name="de Groot N.N."/>
        </authorList>
    </citation>
    <scope>NUCLEOTIDE SEQUENCE [LARGE SCALE GENOMIC DNA]</scope>
    <source>
        <strain evidence="9 10">CGMCC 1.7666</strain>
    </source>
</reference>
<evidence type="ECO:0000256" key="5">
    <source>
        <dbReference type="ARBA" id="ARBA00023136"/>
    </source>
</evidence>
<dbReference type="InterPro" id="IPR002898">
    <property type="entry name" value="MotA_ExbB_proton_chnl"/>
</dbReference>
<organism evidence="9 10">
    <name type="scientific">Microvirga guangxiensis</name>
    <dbReference type="NCBI Taxonomy" id="549386"/>
    <lineage>
        <taxon>Bacteria</taxon>
        <taxon>Pseudomonadati</taxon>
        <taxon>Pseudomonadota</taxon>
        <taxon>Alphaproteobacteria</taxon>
        <taxon>Hyphomicrobiales</taxon>
        <taxon>Methylobacteriaceae</taxon>
        <taxon>Microvirga</taxon>
    </lineage>
</organism>
<evidence type="ECO:0000313" key="9">
    <source>
        <dbReference type="EMBL" id="SCY24963.1"/>
    </source>
</evidence>
<sequence>MEQIAAAPSVAPALAPAHDLSFLGLFMQADPIVKGVMILLVLASVACWTIILDKLLRIRAIRRQARTFEARARAGEKVDPQMPGTSGRIVAAGYEAWRDQDPSESRAERRERIERAMRATLSVDLRQLQVGLSFLATTGSAAPFIGLFGTVWGIMNSFSAIASSQDTSLSVVAPGIAEALFATAIGLVAAIPAVIAYNKLSTDLGRLQQSFASGITALGDRLARDRKLHIRSEAAE</sequence>